<sequence length="366" mass="41006">MGVPAPEPPEYSQQGWPLGEPELEKMIQDRWLRAGSCALSFSVRGYAPIQFGATAIRNTLLHFAPRLRSISLTLSSRFLSRLVDIGPFPALETLAVANHFDTADRLEFEILGAAPRLQKLIYRGFAGHSRLLFSCRELSVVACEGPLSPDEFFDVVLGAPSLENFTGCVREGEGAIARLDAVTHGRLQTLHLSYGSYLSFLRLLRLPALQNIHLATPFEADECPVLLSFLTRSSASLRRFSTSIHDIPLATDWFSTSMPYLTDIVLYNPRRVFLGDFFRKLDRAQDKEFLPHLQNLAFRDCIVDVDAPLLEALSSRCMADEGSFILRSFQVWPPNVVDNLLDESQTTALRTLVERGMKIYVGKDEL</sequence>
<accession>A0AAD7A707</accession>
<dbReference type="InterPro" id="IPR032675">
    <property type="entry name" value="LRR_dom_sf"/>
</dbReference>
<dbReference type="EMBL" id="JARIHO010000014">
    <property type="protein sequence ID" value="KAJ7350831.1"/>
    <property type="molecule type" value="Genomic_DNA"/>
</dbReference>
<protein>
    <submittedName>
        <fullName evidence="1">Uncharacterized protein</fullName>
    </submittedName>
</protein>
<dbReference type="AlphaFoldDB" id="A0AAD7A707"/>
<proteinExistence type="predicted"/>
<gene>
    <name evidence="1" type="ORF">DFH08DRAFT_117650</name>
</gene>
<name>A0AAD7A707_9AGAR</name>
<dbReference type="Gene3D" id="3.80.10.10">
    <property type="entry name" value="Ribonuclease Inhibitor"/>
    <property type="match status" value="1"/>
</dbReference>
<keyword evidence="2" id="KW-1185">Reference proteome</keyword>
<reference evidence="1" key="1">
    <citation type="submission" date="2023-03" db="EMBL/GenBank/DDBJ databases">
        <title>Massive genome expansion in bonnet fungi (Mycena s.s.) driven by repeated elements and novel gene families across ecological guilds.</title>
        <authorList>
            <consortium name="Lawrence Berkeley National Laboratory"/>
            <person name="Harder C.B."/>
            <person name="Miyauchi S."/>
            <person name="Viragh M."/>
            <person name="Kuo A."/>
            <person name="Thoen E."/>
            <person name="Andreopoulos B."/>
            <person name="Lu D."/>
            <person name="Skrede I."/>
            <person name="Drula E."/>
            <person name="Henrissat B."/>
            <person name="Morin E."/>
            <person name="Kohler A."/>
            <person name="Barry K."/>
            <person name="LaButti K."/>
            <person name="Morin E."/>
            <person name="Salamov A."/>
            <person name="Lipzen A."/>
            <person name="Mereny Z."/>
            <person name="Hegedus B."/>
            <person name="Baldrian P."/>
            <person name="Stursova M."/>
            <person name="Weitz H."/>
            <person name="Taylor A."/>
            <person name="Grigoriev I.V."/>
            <person name="Nagy L.G."/>
            <person name="Martin F."/>
            <person name="Kauserud H."/>
        </authorList>
    </citation>
    <scope>NUCLEOTIDE SEQUENCE</scope>
    <source>
        <strain evidence="1">CBHHK002</strain>
    </source>
</reference>
<evidence type="ECO:0000313" key="2">
    <source>
        <dbReference type="Proteomes" id="UP001218218"/>
    </source>
</evidence>
<organism evidence="1 2">
    <name type="scientific">Mycena albidolilacea</name>
    <dbReference type="NCBI Taxonomy" id="1033008"/>
    <lineage>
        <taxon>Eukaryota</taxon>
        <taxon>Fungi</taxon>
        <taxon>Dikarya</taxon>
        <taxon>Basidiomycota</taxon>
        <taxon>Agaricomycotina</taxon>
        <taxon>Agaricomycetes</taxon>
        <taxon>Agaricomycetidae</taxon>
        <taxon>Agaricales</taxon>
        <taxon>Marasmiineae</taxon>
        <taxon>Mycenaceae</taxon>
        <taxon>Mycena</taxon>
    </lineage>
</organism>
<dbReference type="Proteomes" id="UP001218218">
    <property type="component" value="Unassembled WGS sequence"/>
</dbReference>
<comment type="caution">
    <text evidence="1">The sequence shown here is derived from an EMBL/GenBank/DDBJ whole genome shotgun (WGS) entry which is preliminary data.</text>
</comment>
<evidence type="ECO:0000313" key="1">
    <source>
        <dbReference type="EMBL" id="KAJ7350831.1"/>
    </source>
</evidence>